<gene>
    <name evidence="1" type="ORF">ORPV_1127</name>
</gene>
<accession>A0A2I2L689</accession>
<sequence length="275" mass="33191">MISNIEHNMNHMLYIDKDSVYINIVYNILYIYFRISSSLEVDNKEYFEYLLDEMNDVVDLPEDATRLSLNIINIDEFERILNSLLLRRYKYDKFLERNVLSNKISNSRYIEIPIHRYISSYFNTHNSTLRIGNIKYTILEESLKRYYNMQNKYINMIEEYINDNEIEDLYVNKEETVLSIKYIMEWRYVVMYILVESPNGKPLLIYNDIQKYIQRYISGIYFPLEFYDEKIYSKIILNQDSNVVLQWLIDNLDIDTFPGDLSIVPSGNDRMEEVD</sequence>
<dbReference type="RefSeq" id="YP_009449333.1">
    <property type="nucleotide sequence ID" value="NC_036594.1"/>
</dbReference>
<reference evidence="1" key="1">
    <citation type="submission" date="2017-08" db="EMBL/GenBank/DDBJ databases">
        <authorList>
            <consortium name="Urmite Genomes"/>
        </authorList>
    </citation>
    <scope>NUCLEOTIDE SEQUENCE [LARGE SCALE GENOMIC DNA]</scope>
    <source>
        <strain evidence="1">IHUMI-LCC2</strain>
    </source>
</reference>
<proteinExistence type="predicted"/>
<keyword evidence="2" id="KW-1185">Reference proteome</keyword>
<name>A0A2I2L689_9VIRU</name>
<evidence type="ECO:0000313" key="2">
    <source>
        <dbReference type="Proteomes" id="UP000236316"/>
    </source>
</evidence>
<dbReference type="EMBL" id="LT906555">
    <property type="protein sequence ID" value="SNW63031.1"/>
    <property type="molecule type" value="Genomic_DNA"/>
</dbReference>
<protein>
    <submittedName>
        <fullName evidence="1">Uncharacterized protein</fullName>
    </submittedName>
</protein>
<dbReference type="GeneID" id="35381794"/>
<dbReference type="KEGG" id="vg:35381794"/>
<organism evidence="1">
    <name type="scientific">Orpheovirus IHUMI-LCC2</name>
    <dbReference type="NCBI Taxonomy" id="2023057"/>
    <lineage>
        <taxon>Viruses</taxon>
        <taxon>Varidnaviria</taxon>
        <taxon>Bamfordvirae</taxon>
        <taxon>Nucleocytoviricota</taxon>
        <taxon>Megaviricetes</taxon>
        <taxon>Pimascovirales</taxon>
        <taxon>Ocovirineae</taxon>
        <taxon>Orpheoviridae</taxon>
        <taxon>Alphaorpheovirus</taxon>
        <taxon>Alphaorpheovirus massiliense</taxon>
    </lineage>
</organism>
<dbReference type="Proteomes" id="UP000236316">
    <property type="component" value="Segment"/>
</dbReference>
<evidence type="ECO:0000313" key="1">
    <source>
        <dbReference type="EMBL" id="SNW63031.1"/>
    </source>
</evidence>